<dbReference type="AlphaFoldDB" id="A0A9W6ZE02"/>
<comment type="caution">
    <text evidence="1">The sequence shown here is derived from an EMBL/GenBank/DDBJ whole genome shotgun (WGS) entry which is preliminary data.</text>
</comment>
<proteinExistence type="predicted"/>
<dbReference type="OrthoDB" id="10266018at2759"/>
<organism evidence="1 2">
    <name type="scientific">Triparma retinervis</name>
    <dbReference type="NCBI Taxonomy" id="2557542"/>
    <lineage>
        <taxon>Eukaryota</taxon>
        <taxon>Sar</taxon>
        <taxon>Stramenopiles</taxon>
        <taxon>Ochrophyta</taxon>
        <taxon>Bolidophyceae</taxon>
        <taxon>Parmales</taxon>
        <taxon>Triparmaceae</taxon>
        <taxon>Triparma</taxon>
    </lineage>
</organism>
<accession>A0A9W6ZE02</accession>
<dbReference type="InterPro" id="IPR036915">
    <property type="entry name" value="Cyclin-like_sf"/>
</dbReference>
<dbReference type="EMBL" id="BRXZ01000745">
    <property type="protein sequence ID" value="GMH52662.1"/>
    <property type="molecule type" value="Genomic_DNA"/>
</dbReference>
<sequence>PPPATKSLERPLTLKSVVQLTHRVWVVRFNHLNPAPLPLNPLIVGSVNYNRWRDRAVQVEGDVLCALGFTLYAATKDRSQLYIPLIVSRLTGKRPGGPSDDDDVQDSALLSSAMRVADDAGMLDLCVRYPPDLIALACVWVAGTAMGGRGDPRSREIKRAEEMWKDDGERSRWEECANR</sequence>
<dbReference type="SUPFAM" id="SSF47954">
    <property type="entry name" value="Cyclin-like"/>
    <property type="match status" value="1"/>
</dbReference>
<keyword evidence="2" id="KW-1185">Reference proteome</keyword>
<reference evidence="1" key="1">
    <citation type="submission" date="2022-07" db="EMBL/GenBank/DDBJ databases">
        <title>Genome analysis of Parmales, a sister group of diatoms, reveals the evolutionary specialization of diatoms from phago-mixotrophs to photoautotrophs.</title>
        <authorList>
            <person name="Ban H."/>
            <person name="Sato S."/>
            <person name="Yoshikawa S."/>
            <person name="Kazumasa Y."/>
            <person name="Nakamura Y."/>
            <person name="Ichinomiya M."/>
            <person name="Saitoh K."/>
            <person name="Sato N."/>
            <person name="Blanc-Mathieu R."/>
            <person name="Endo H."/>
            <person name="Kuwata A."/>
            <person name="Ogata H."/>
        </authorList>
    </citation>
    <scope>NUCLEOTIDE SEQUENCE</scope>
</reference>
<dbReference type="Gene3D" id="1.10.472.10">
    <property type="entry name" value="Cyclin-like"/>
    <property type="match status" value="1"/>
</dbReference>
<evidence type="ECO:0000313" key="2">
    <source>
        <dbReference type="Proteomes" id="UP001165082"/>
    </source>
</evidence>
<protein>
    <submittedName>
        <fullName evidence="1">Uncharacterized protein</fullName>
    </submittedName>
</protein>
<dbReference type="Proteomes" id="UP001165082">
    <property type="component" value="Unassembled WGS sequence"/>
</dbReference>
<feature type="non-terminal residue" evidence="1">
    <location>
        <position position="1"/>
    </location>
</feature>
<evidence type="ECO:0000313" key="1">
    <source>
        <dbReference type="EMBL" id="GMH52662.1"/>
    </source>
</evidence>
<gene>
    <name evidence="1" type="ORF">TrRE_jg850</name>
</gene>
<name>A0A9W6ZE02_9STRA</name>